<reference evidence="4 5" key="1">
    <citation type="submission" date="2014-11" db="EMBL/GenBank/DDBJ databases">
        <authorList>
            <person name="Zhu J."/>
            <person name="Qi W."/>
            <person name="Song R."/>
        </authorList>
    </citation>
    <scope>NUCLEOTIDE SEQUENCE [LARGE SCALE GENOMIC DNA]</scope>
</reference>
<feature type="region of interest" description="Disordered" evidence="2">
    <location>
        <begin position="290"/>
        <end position="370"/>
    </location>
</feature>
<evidence type="ECO:0000256" key="3">
    <source>
        <dbReference type="SAM" id="Phobius"/>
    </source>
</evidence>
<feature type="compositionally biased region" description="Basic residues" evidence="2">
    <location>
        <begin position="567"/>
        <end position="576"/>
    </location>
</feature>
<dbReference type="VEuPathDB" id="CryptoDB:Vbra_18303"/>
<gene>
    <name evidence="4" type="ORF">Vbra_18303</name>
</gene>
<feature type="region of interest" description="Disordered" evidence="2">
    <location>
        <begin position="441"/>
        <end position="460"/>
    </location>
</feature>
<feature type="transmembrane region" description="Helical" evidence="3">
    <location>
        <begin position="917"/>
        <end position="935"/>
    </location>
</feature>
<feature type="transmembrane region" description="Helical" evidence="3">
    <location>
        <begin position="170"/>
        <end position="190"/>
    </location>
</feature>
<dbReference type="InParanoid" id="A0A0G4GN15"/>
<feature type="compositionally biased region" description="Polar residues" evidence="2">
    <location>
        <begin position="340"/>
        <end position="351"/>
    </location>
</feature>
<feature type="transmembrane region" description="Helical" evidence="3">
    <location>
        <begin position="642"/>
        <end position="663"/>
    </location>
</feature>
<evidence type="ECO:0000256" key="1">
    <source>
        <dbReference type="ARBA" id="ARBA00007711"/>
    </source>
</evidence>
<evidence type="ECO:0000256" key="2">
    <source>
        <dbReference type="SAM" id="MobiDB-lite"/>
    </source>
</evidence>
<dbReference type="AlphaFoldDB" id="A0A0G4GN15"/>
<keyword evidence="3" id="KW-0472">Membrane</keyword>
<dbReference type="EMBL" id="CDMY01000723">
    <property type="protein sequence ID" value="CEM31522.1"/>
    <property type="molecule type" value="Genomic_DNA"/>
</dbReference>
<feature type="transmembrane region" description="Helical" evidence="3">
    <location>
        <begin position="7"/>
        <end position="28"/>
    </location>
</feature>
<feature type="transmembrane region" description="Helical" evidence="3">
    <location>
        <begin position="63"/>
        <end position="82"/>
    </location>
</feature>
<evidence type="ECO:0000313" key="4">
    <source>
        <dbReference type="EMBL" id="CEM31522.1"/>
    </source>
</evidence>
<proteinExistence type="inferred from homology"/>
<feature type="compositionally biased region" description="Basic and acidic residues" evidence="2">
    <location>
        <begin position="290"/>
        <end position="300"/>
    </location>
</feature>
<feature type="region of interest" description="Disordered" evidence="2">
    <location>
        <begin position="541"/>
        <end position="582"/>
    </location>
</feature>
<feature type="compositionally biased region" description="Pro residues" evidence="2">
    <location>
        <begin position="554"/>
        <end position="563"/>
    </location>
</feature>
<dbReference type="OrthoDB" id="391274at2759"/>
<feature type="transmembrane region" description="Helical" evidence="3">
    <location>
        <begin position="232"/>
        <end position="252"/>
    </location>
</feature>
<sequence>MGHVGGLAYVLTVLCYCGQTGVLDFYLVTNWAELSLLFVLLDAPLLLKFLLNWDLSKAAEKGAVIWIFYSWMFSVKLILLYFKVNEKLDETNFWGPNILYAVLLLTPVIYVLMMLRSIKQLFGSMSKVISISTMMHADMMFHVVLDLVDIAAAFQYSLLLPEQVDSKVPWMRNTIGAFIFLGVFFHSYSFSGQGKGTGPLGGKMEATEGPEAARGDTELPYGDVILKRKHSAIVSIFFVDIPLFFARAWLWFDFYDIVEFSPFMVKNGVFVLLQAFRLWQVNIAVKQQAHRETGSDRTDQEPDPQGHGQKDKRKPQIEAKDVEVKSSSSPSGHHGRVRTSKSTPVSPSPQNAEALDLPPPVAANAPPHRREGAGTIAESAVCPVHGRRHISAPSALPEPSFQPEEEDGGQHDAVAALSHDQRAPQGGAAAARDFSIKVSPESAAVSPGTGPSASPPVSVSAHSLPSILRPSAANLRVRKEVTFGANGHEEAAAAEETALATGDDAIAAPAAEKRIHNTGALMSATSAAQPTSVPEPLLQPAEAEAAVDSEQPQPAAPQPQPPPKRTREARRKRRKGVGVMFPFGTEDGEGERKWKGYVMFPLPRTSIGLRFARLKLSMKYTGRLGLAEILCDELKISEFNMLRIWVCVFVALASEVWVAFYAPQKEDPMIIPIDYQDYRNYPDFLKLCLFIGGVEFVVFFCLWTGLAGFWSRLLVSLSWTIRFYSYVATFVVFRDHTHFLSEHGGRTSFFSPKAVTTDGKVEGTVVPEEEEDSYIHEIMMRMWAIPPILQMLQILLPLLSTIAGSAYDILSMPAVHVDPDQLPADIDATCDTDKPGAHSQSQDERPSNGKVRLSAGSVLVFLAARHSLIPVELNQLLIGWDLRQGTRVSDTLNWTAWGDLKLCIVVKVLTLFVFVDWALAALFGLHLLCLLWYIVNAQLVRLLSLRQRELESVYSAYEPFLGARGRLPPRKEGEDITLRPSLPRGELAGRLRSRCIQQAVPCFL</sequence>
<feature type="transmembrane region" description="Helical" evidence="3">
    <location>
        <begin position="34"/>
        <end position="51"/>
    </location>
</feature>
<feature type="transmembrane region" description="Helical" evidence="3">
    <location>
        <begin position="684"/>
        <end position="707"/>
    </location>
</feature>
<feature type="compositionally biased region" description="Low complexity" evidence="2">
    <location>
        <begin position="442"/>
        <end position="460"/>
    </location>
</feature>
<keyword evidence="3" id="KW-1133">Transmembrane helix</keyword>
<feature type="compositionally biased region" description="Basic and acidic residues" evidence="2">
    <location>
        <begin position="314"/>
        <end position="324"/>
    </location>
</feature>
<dbReference type="InterPro" id="IPR032776">
    <property type="entry name" value="CECR6/TMEM121"/>
</dbReference>
<keyword evidence="3" id="KW-0812">Transmembrane</keyword>
<feature type="transmembrane region" description="Helical" evidence="3">
    <location>
        <begin position="98"/>
        <end position="118"/>
    </location>
</feature>
<comment type="similarity">
    <text evidence="1">Belongs to the TMEM121 family.</text>
</comment>
<dbReference type="Proteomes" id="UP000041254">
    <property type="component" value="Unassembled WGS sequence"/>
</dbReference>
<feature type="compositionally biased region" description="Basic and acidic residues" evidence="2">
    <location>
        <begin position="831"/>
        <end position="847"/>
    </location>
</feature>
<feature type="region of interest" description="Disordered" evidence="2">
    <location>
        <begin position="826"/>
        <end position="850"/>
    </location>
</feature>
<organism evidence="4 5">
    <name type="scientific">Vitrella brassicaformis (strain CCMP3155)</name>
    <dbReference type="NCBI Taxonomy" id="1169540"/>
    <lineage>
        <taxon>Eukaryota</taxon>
        <taxon>Sar</taxon>
        <taxon>Alveolata</taxon>
        <taxon>Colpodellida</taxon>
        <taxon>Vitrellaceae</taxon>
        <taxon>Vitrella</taxon>
    </lineage>
</organism>
<keyword evidence="5" id="KW-1185">Reference proteome</keyword>
<dbReference type="Pfam" id="PF14997">
    <property type="entry name" value="CECR6_TMEM121"/>
    <property type="match status" value="2"/>
</dbReference>
<accession>A0A0G4GN15</accession>
<feature type="region of interest" description="Disordered" evidence="2">
    <location>
        <begin position="390"/>
        <end position="411"/>
    </location>
</feature>
<evidence type="ECO:0000313" key="5">
    <source>
        <dbReference type="Proteomes" id="UP000041254"/>
    </source>
</evidence>
<evidence type="ECO:0008006" key="6">
    <source>
        <dbReference type="Google" id="ProtNLM"/>
    </source>
</evidence>
<protein>
    <recommendedName>
        <fullName evidence="6">Transmembrane protein</fullName>
    </recommendedName>
</protein>
<name>A0A0G4GN15_VITBC</name>